<dbReference type="AlphaFoldDB" id="A0AAU9E128"/>
<evidence type="ECO:0000259" key="8">
    <source>
        <dbReference type="PROSITE" id="PS50928"/>
    </source>
</evidence>
<dbReference type="PROSITE" id="PS50928">
    <property type="entry name" value="ABC_TM1"/>
    <property type="match status" value="1"/>
</dbReference>
<dbReference type="EMBL" id="AP027060">
    <property type="protein sequence ID" value="BDU51650.1"/>
    <property type="molecule type" value="Genomic_DNA"/>
</dbReference>
<dbReference type="GO" id="GO:0055085">
    <property type="term" value="P:transmembrane transport"/>
    <property type="evidence" value="ECO:0007669"/>
    <property type="project" value="InterPro"/>
</dbReference>
<evidence type="ECO:0000256" key="5">
    <source>
        <dbReference type="ARBA" id="ARBA00022989"/>
    </source>
</evidence>
<dbReference type="InterPro" id="IPR035906">
    <property type="entry name" value="MetI-like_sf"/>
</dbReference>
<dbReference type="InterPro" id="IPR000515">
    <property type="entry name" value="MetI-like"/>
</dbReference>
<evidence type="ECO:0000256" key="4">
    <source>
        <dbReference type="ARBA" id="ARBA00022692"/>
    </source>
</evidence>
<name>A0AAU9E128_9FUSO</name>
<feature type="domain" description="ABC transmembrane type-1" evidence="8">
    <location>
        <begin position="31"/>
        <end position="242"/>
    </location>
</feature>
<keyword evidence="3" id="KW-1003">Cell membrane</keyword>
<feature type="transmembrane region" description="Helical" evidence="7">
    <location>
        <begin position="68"/>
        <end position="88"/>
    </location>
</feature>
<dbReference type="Pfam" id="PF00528">
    <property type="entry name" value="BPD_transp_1"/>
    <property type="match status" value="1"/>
</dbReference>
<dbReference type="Gene3D" id="1.10.3720.10">
    <property type="entry name" value="MetI-like"/>
    <property type="match status" value="1"/>
</dbReference>
<sequence>MFYSLNNISPRFIGFGNYIKMFKDPAISKSIINTLIFMLASVFVQVGIGVLLAMLVDMIRAGQNFFKTVYLFPVVVSAAALGLMFNLFYGYDGGLLNSFLAIFGIGKVVWLTEKTSLLMVIIPTVWQYVGFYFVIILTAITKIPTTFYEAAHLEGANAYHRITKITLPLIFGDIKVSIMLAITGTLKVFDFVWIITQGGPFDSSQVLGTYMYDITFQRRLFGYGSSIAVLIVVLGFALTFFTNKFLKSEDITY</sequence>
<dbReference type="PANTHER" id="PTHR30193:SF37">
    <property type="entry name" value="INNER MEMBRANE ABC TRANSPORTER PERMEASE PROTEIN YCJO"/>
    <property type="match status" value="1"/>
</dbReference>
<evidence type="ECO:0000256" key="3">
    <source>
        <dbReference type="ARBA" id="ARBA00022475"/>
    </source>
</evidence>
<accession>A0AAU9E128</accession>
<evidence type="ECO:0000256" key="1">
    <source>
        <dbReference type="ARBA" id="ARBA00004651"/>
    </source>
</evidence>
<dbReference type="SUPFAM" id="SSF161098">
    <property type="entry name" value="MetI-like"/>
    <property type="match status" value="1"/>
</dbReference>
<feature type="transmembrane region" description="Helical" evidence="7">
    <location>
        <begin position="117"/>
        <end position="140"/>
    </location>
</feature>
<comment type="subcellular location">
    <subcellularLocation>
        <location evidence="1 7">Cell membrane</location>
        <topology evidence="1 7">Multi-pass membrane protein</topology>
    </subcellularLocation>
</comment>
<evidence type="ECO:0000313" key="10">
    <source>
        <dbReference type="Proteomes" id="UP001321582"/>
    </source>
</evidence>
<dbReference type="PANTHER" id="PTHR30193">
    <property type="entry name" value="ABC TRANSPORTER PERMEASE PROTEIN"/>
    <property type="match status" value="1"/>
</dbReference>
<protein>
    <recommendedName>
        <fullName evidence="8">ABC transmembrane type-1 domain-containing protein</fullName>
    </recommendedName>
</protein>
<dbReference type="KEGG" id="haby:HLVA_22190"/>
<organism evidence="9 10">
    <name type="scientific">Haliovirga abyssi</name>
    <dbReference type="NCBI Taxonomy" id="2996794"/>
    <lineage>
        <taxon>Bacteria</taxon>
        <taxon>Fusobacteriati</taxon>
        <taxon>Fusobacteriota</taxon>
        <taxon>Fusobacteriia</taxon>
        <taxon>Fusobacteriales</taxon>
        <taxon>Haliovirgaceae</taxon>
        <taxon>Haliovirga</taxon>
    </lineage>
</organism>
<keyword evidence="5 7" id="KW-1133">Transmembrane helix</keyword>
<feature type="transmembrane region" description="Helical" evidence="7">
    <location>
        <begin position="31"/>
        <end position="56"/>
    </location>
</feature>
<keyword evidence="2 7" id="KW-0813">Transport</keyword>
<dbReference type="GO" id="GO:0005886">
    <property type="term" value="C:plasma membrane"/>
    <property type="evidence" value="ECO:0007669"/>
    <property type="project" value="UniProtKB-SubCell"/>
</dbReference>
<evidence type="ECO:0000256" key="2">
    <source>
        <dbReference type="ARBA" id="ARBA00022448"/>
    </source>
</evidence>
<evidence type="ECO:0000256" key="6">
    <source>
        <dbReference type="ARBA" id="ARBA00023136"/>
    </source>
</evidence>
<keyword evidence="10" id="KW-1185">Reference proteome</keyword>
<dbReference type="Proteomes" id="UP001321582">
    <property type="component" value="Plasmid pHIC"/>
</dbReference>
<keyword evidence="4 7" id="KW-0812">Transmembrane</keyword>
<keyword evidence="6 7" id="KW-0472">Membrane</keyword>
<geneLocation type="plasmid" evidence="9 10">
    <name>pHIC</name>
</geneLocation>
<feature type="transmembrane region" description="Helical" evidence="7">
    <location>
        <begin position="220"/>
        <end position="241"/>
    </location>
</feature>
<gene>
    <name evidence="9" type="ORF">HLVA_22190</name>
</gene>
<proteinExistence type="inferred from homology"/>
<evidence type="ECO:0000256" key="7">
    <source>
        <dbReference type="RuleBase" id="RU363032"/>
    </source>
</evidence>
<reference evidence="9 10" key="1">
    <citation type="submission" date="2022-11" db="EMBL/GenBank/DDBJ databases">
        <title>Haliovirga abyssi gen. nov., sp. nov., a mesophilic fermentative bacterium isolated from the Iheya North hydrothermal field and the proposal of Haliovirgaceae fam. nov.</title>
        <authorList>
            <person name="Miyazaki U."/>
            <person name="Tame A."/>
            <person name="Miyazaki J."/>
            <person name="Takai K."/>
            <person name="Sawayama S."/>
            <person name="Kitajima M."/>
            <person name="Okamoto A."/>
            <person name="Nakagawa S."/>
        </authorList>
    </citation>
    <scope>NUCLEOTIDE SEQUENCE [LARGE SCALE GENOMIC DNA]</scope>
    <source>
        <strain evidence="9 10">IC12</strain>
        <plasmid evidence="9 10">pHIC</plasmid>
    </source>
</reference>
<keyword evidence="9" id="KW-0614">Plasmid</keyword>
<dbReference type="InterPro" id="IPR051393">
    <property type="entry name" value="ABC_transporter_permease"/>
</dbReference>
<dbReference type="CDD" id="cd06261">
    <property type="entry name" value="TM_PBP2"/>
    <property type="match status" value="1"/>
</dbReference>
<evidence type="ECO:0000313" key="9">
    <source>
        <dbReference type="EMBL" id="BDU51650.1"/>
    </source>
</evidence>
<comment type="similarity">
    <text evidence="7">Belongs to the binding-protein-dependent transport system permease family.</text>
</comment>